<comment type="caution">
    <text evidence="7">The sequence shown here is derived from an EMBL/GenBank/DDBJ whole genome shotgun (WGS) entry which is preliminary data.</text>
</comment>
<comment type="similarity">
    <text evidence="1 3">Belongs to the SKP1 family.</text>
</comment>
<reference evidence="7" key="1">
    <citation type="submission" date="2023-07" db="EMBL/GenBank/DDBJ databases">
        <authorList>
            <consortium name="CYATHOMIX"/>
        </authorList>
    </citation>
    <scope>NUCLEOTIDE SEQUENCE</scope>
    <source>
        <strain evidence="7">N/A</strain>
    </source>
</reference>
<evidence type="ECO:0000259" key="5">
    <source>
        <dbReference type="Pfam" id="PF01466"/>
    </source>
</evidence>
<evidence type="ECO:0000256" key="1">
    <source>
        <dbReference type="ARBA" id="ARBA00009993"/>
    </source>
</evidence>
<comment type="function">
    <text evidence="3">Probable essential component of SCF (SKP1-CUL1-F-box protein) E3 ubiquitin-protein ligase complexes, which mediate the ubiquitination and subsequent proteasomal degradation of target proteins. Regulates cell proliferation during embryonic and larval development.</text>
</comment>
<evidence type="ECO:0000256" key="3">
    <source>
        <dbReference type="PIRNR" id="PIRNR028729"/>
    </source>
</evidence>
<dbReference type="PIRSF" id="PIRSF028729">
    <property type="entry name" value="E3_ubiquit_lig_SCF_Skp"/>
    <property type="match status" value="1"/>
</dbReference>
<dbReference type="PANTHER" id="PTHR11165">
    <property type="entry name" value="SKP1"/>
    <property type="match status" value="1"/>
</dbReference>
<keyword evidence="2 3" id="KW-0833">Ubl conjugation pathway</keyword>
<dbReference type="FunFam" id="3.30.710.10:FF:000026">
    <property type="entry name" value="E3 ubiquitin ligase complex SCF subunit"/>
    <property type="match status" value="1"/>
</dbReference>
<dbReference type="AlphaFoldDB" id="A0AA36GL69"/>
<dbReference type="InterPro" id="IPR036296">
    <property type="entry name" value="SKP1-like_dim_sf"/>
</dbReference>
<organism evidence="7 8">
    <name type="scientific">Cylicocyclus nassatus</name>
    <name type="common">Nematode worm</name>
    <dbReference type="NCBI Taxonomy" id="53992"/>
    <lineage>
        <taxon>Eukaryota</taxon>
        <taxon>Metazoa</taxon>
        <taxon>Ecdysozoa</taxon>
        <taxon>Nematoda</taxon>
        <taxon>Chromadorea</taxon>
        <taxon>Rhabditida</taxon>
        <taxon>Rhabditina</taxon>
        <taxon>Rhabditomorpha</taxon>
        <taxon>Strongyloidea</taxon>
        <taxon>Strongylidae</taxon>
        <taxon>Cylicocyclus</taxon>
    </lineage>
</organism>
<dbReference type="Pfam" id="PF03931">
    <property type="entry name" value="Skp1_POZ"/>
    <property type="match status" value="1"/>
</dbReference>
<feature type="domain" description="SKP1 component dimerisation" evidence="5">
    <location>
        <begin position="129"/>
        <end position="174"/>
    </location>
</feature>
<feature type="region of interest" description="Disordered" evidence="4">
    <location>
        <begin position="1"/>
        <end position="20"/>
    </location>
</feature>
<feature type="compositionally biased region" description="Basic and acidic residues" evidence="4">
    <location>
        <begin position="1"/>
        <end position="12"/>
    </location>
</feature>
<name>A0AA36GL69_CYLNA</name>
<dbReference type="Proteomes" id="UP001176961">
    <property type="component" value="Unassembled WGS sequence"/>
</dbReference>
<proteinExistence type="inferred from homology"/>
<evidence type="ECO:0000313" key="7">
    <source>
        <dbReference type="EMBL" id="CAJ0594100.1"/>
    </source>
</evidence>
<evidence type="ECO:0000256" key="4">
    <source>
        <dbReference type="SAM" id="MobiDB-lite"/>
    </source>
</evidence>
<dbReference type="InterPro" id="IPR011333">
    <property type="entry name" value="SKP1/BTB/POZ_sf"/>
</dbReference>
<keyword evidence="8" id="KW-1185">Reference proteome</keyword>
<evidence type="ECO:0000313" key="8">
    <source>
        <dbReference type="Proteomes" id="UP001176961"/>
    </source>
</evidence>
<gene>
    <name evidence="7" type="ORF">CYNAS_LOCUS6083</name>
</gene>
<feature type="domain" description="SKP1 component POZ" evidence="6">
    <location>
        <begin position="28"/>
        <end position="87"/>
    </location>
</feature>
<dbReference type="InterPro" id="IPR016073">
    <property type="entry name" value="Skp1_comp_POZ"/>
</dbReference>
<dbReference type="SMART" id="SM00512">
    <property type="entry name" value="Skp1"/>
    <property type="match status" value="1"/>
</dbReference>
<dbReference type="SUPFAM" id="SSF81382">
    <property type="entry name" value="Skp1 dimerisation domain-like"/>
    <property type="match status" value="1"/>
</dbReference>
<dbReference type="Pfam" id="PF01466">
    <property type="entry name" value="Skp1"/>
    <property type="match status" value="1"/>
</dbReference>
<sequence length="176" mass="20124">MLQMDTRSEAVKEPLPSKSTQSPKVVKMYKVQTKDMEICEVSAPVIGKSKLITTMLEDLNLQDDDTPIPIPNVTSLVFKKIVTWCERRGSNLEATSSAEEEQWRKQYFKIDNGLLFDIIMAANYLDIPDLLDSACKVVAGMMRGKSVQEIRTLFNITNDFTPQEEEEIRKENSWED</sequence>
<dbReference type="GO" id="GO:0006511">
    <property type="term" value="P:ubiquitin-dependent protein catabolic process"/>
    <property type="evidence" value="ECO:0007669"/>
    <property type="project" value="InterPro"/>
</dbReference>
<evidence type="ECO:0000256" key="2">
    <source>
        <dbReference type="ARBA" id="ARBA00022786"/>
    </source>
</evidence>
<dbReference type="EMBL" id="CATQJL010000112">
    <property type="protein sequence ID" value="CAJ0594100.1"/>
    <property type="molecule type" value="Genomic_DNA"/>
</dbReference>
<dbReference type="SUPFAM" id="SSF54695">
    <property type="entry name" value="POZ domain"/>
    <property type="match status" value="1"/>
</dbReference>
<evidence type="ECO:0000259" key="6">
    <source>
        <dbReference type="Pfam" id="PF03931"/>
    </source>
</evidence>
<dbReference type="CDD" id="cd18322">
    <property type="entry name" value="BTB_POZ_SKP1"/>
    <property type="match status" value="1"/>
</dbReference>
<protein>
    <recommendedName>
        <fullName evidence="3">Skp1-related protein</fullName>
    </recommendedName>
</protein>
<dbReference type="InterPro" id="IPR001232">
    <property type="entry name" value="SKP1-like"/>
</dbReference>
<dbReference type="Gene3D" id="3.30.710.10">
    <property type="entry name" value="Potassium Channel Kv1.1, Chain A"/>
    <property type="match status" value="1"/>
</dbReference>
<dbReference type="InterPro" id="IPR016897">
    <property type="entry name" value="SKP1"/>
</dbReference>
<dbReference type="InterPro" id="IPR016072">
    <property type="entry name" value="Skp1_comp_dimer"/>
</dbReference>
<accession>A0AA36GL69</accession>
<comment type="pathway">
    <text evidence="3">Protein modification; protein ubiquitination.</text>
</comment>